<dbReference type="NCBIfam" id="NF038017">
    <property type="entry name" value="ABC_perm1"/>
    <property type="match status" value="1"/>
</dbReference>
<dbReference type="eggNOG" id="COG4662">
    <property type="taxonomic scope" value="Bacteria"/>
</dbReference>
<dbReference type="EMBL" id="CP002048">
    <property type="protein sequence ID" value="ADI02516.1"/>
    <property type="molecule type" value="Genomic_DNA"/>
</dbReference>
<organism evidence="7 8">
    <name type="scientific">Syntrophothermus lipocalidus (strain DSM 12680 / TGB-C1)</name>
    <dbReference type="NCBI Taxonomy" id="643648"/>
    <lineage>
        <taxon>Bacteria</taxon>
        <taxon>Bacillati</taxon>
        <taxon>Bacillota</taxon>
        <taxon>Clostridia</taxon>
        <taxon>Eubacteriales</taxon>
        <taxon>Syntrophomonadaceae</taxon>
        <taxon>Syntrophothermus</taxon>
    </lineage>
</organism>
<feature type="transmembrane region" description="Helical" evidence="5">
    <location>
        <begin position="20"/>
        <end position="42"/>
    </location>
</feature>
<dbReference type="GO" id="GO:0055085">
    <property type="term" value="P:transmembrane transport"/>
    <property type="evidence" value="ECO:0007669"/>
    <property type="project" value="InterPro"/>
</dbReference>
<dbReference type="STRING" id="643648.Slip_1760"/>
<dbReference type="InterPro" id="IPR000515">
    <property type="entry name" value="MetI-like"/>
</dbReference>
<evidence type="ECO:0000256" key="3">
    <source>
        <dbReference type="ARBA" id="ARBA00022989"/>
    </source>
</evidence>
<accession>D7CP81</accession>
<dbReference type="Gene3D" id="1.10.3720.10">
    <property type="entry name" value="MetI-like"/>
    <property type="match status" value="1"/>
</dbReference>
<evidence type="ECO:0000256" key="1">
    <source>
        <dbReference type="ARBA" id="ARBA00004141"/>
    </source>
</evidence>
<dbReference type="PANTHER" id="PTHR43632">
    <property type="entry name" value="PERMEASE COMPONENT OF TUNGSTATE ABC TRANSPORTER"/>
    <property type="match status" value="1"/>
</dbReference>
<dbReference type="PANTHER" id="PTHR43632:SF1">
    <property type="entry name" value="PERMEASE COMPONENT OF TUNGSTATE ABC TRANSPORTER"/>
    <property type="match status" value="1"/>
</dbReference>
<dbReference type="PROSITE" id="PS50928">
    <property type="entry name" value="ABC_TM1"/>
    <property type="match status" value="1"/>
</dbReference>
<dbReference type="OrthoDB" id="9781724at2"/>
<reference evidence="7 8" key="2">
    <citation type="journal article" date="2010" name="Stand. Genomic Sci.">
        <title>Complete genome sequence of Syntrophothermus lipocalidus type strain (TGB-C1).</title>
        <authorList>
            <person name="Djao O.D."/>
            <person name="Zhang X."/>
            <person name="Lucas S."/>
            <person name="Lapidus A."/>
            <person name="Del Rio T.G."/>
            <person name="Nolan M."/>
            <person name="Tice H."/>
            <person name="Cheng J.F."/>
            <person name="Han C."/>
            <person name="Tapia R."/>
            <person name="Goodwin L."/>
            <person name="Pitluck S."/>
            <person name="Liolios K."/>
            <person name="Ivanova N."/>
            <person name="Mavromatis K."/>
            <person name="Mikhailova N."/>
            <person name="Ovchinnikova G."/>
            <person name="Pati A."/>
            <person name="Brambilla E."/>
            <person name="Chen A."/>
            <person name="Palaniappan K."/>
            <person name="Land M."/>
            <person name="Hauser L."/>
            <person name="Chang Y.J."/>
            <person name="Jeffries C.D."/>
            <person name="Rohde M."/>
            <person name="Sikorski J."/>
            <person name="Spring S."/>
            <person name="Goker M."/>
            <person name="Detter J.C."/>
            <person name="Woyke T."/>
            <person name="Bristow J."/>
            <person name="Eisen J.A."/>
            <person name="Markowitz V."/>
            <person name="Hugenholtz P."/>
            <person name="Kyrpides N.C."/>
            <person name="Klenk H.P."/>
        </authorList>
    </citation>
    <scope>NUCLEOTIDE SEQUENCE [LARGE SCALE GENOMIC DNA]</scope>
    <source>
        <strain evidence="8">DSM 12680 / TGB-C1</strain>
    </source>
</reference>
<feature type="transmembrane region" description="Helical" evidence="5">
    <location>
        <begin position="54"/>
        <end position="77"/>
    </location>
</feature>
<dbReference type="Proteomes" id="UP000000378">
    <property type="component" value="Chromosome"/>
</dbReference>
<reference evidence="8" key="1">
    <citation type="journal article" date="2010" name="Stand. Genomic Sci.">
        <title>Complete genome sequence of Syntrophothermus lipocalidus type strain (TGB-C1T).</title>
        <authorList>
            <consortium name="US DOE Joint Genome Institute (JGI-PGF)"/>
            <person name="Djao O."/>
            <person name="Zhang X."/>
            <person name="Lucas S."/>
            <person name="Lapidus A."/>
            <person name="Glavina Del Rio T."/>
            <person name="Nolan M."/>
            <person name="Tice H."/>
            <person name="Cheng J."/>
            <person name="Han C."/>
            <person name="Tapia R."/>
            <person name="Goodwin L."/>
            <person name="Pitluck S."/>
            <person name="Liolios K."/>
            <person name="Ivanova N."/>
            <person name="Mavromatis K."/>
            <person name="Mikhailova N."/>
            <person name="Ovchinnikova G."/>
            <person name="Pati A."/>
            <person name="Brambilla E."/>
            <person name="Chen A."/>
            <person name="Palaniappan K."/>
            <person name="Land M."/>
            <person name="Hauser L."/>
            <person name="Chang Y."/>
            <person name="Jeffries C."/>
            <person name="Rohde M."/>
            <person name="Sikorski J."/>
            <person name="Spring S."/>
            <person name="Goker M."/>
            <person name="Detter J."/>
            <person name="Woyke T."/>
            <person name="Bristow J."/>
            <person name="Eisen J."/>
            <person name="Markowitz V."/>
            <person name="Hugenholtz P."/>
            <person name="Kyrpides N."/>
            <person name="Klenk H."/>
        </authorList>
    </citation>
    <scope>NUCLEOTIDE SEQUENCE [LARGE SCALE GENOMIC DNA]</scope>
    <source>
        <strain evidence="8">DSM 12680 / TGB-C1</strain>
    </source>
</reference>
<evidence type="ECO:0000256" key="2">
    <source>
        <dbReference type="ARBA" id="ARBA00022692"/>
    </source>
</evidence>
<dbReference type="AlphaFoldDB" id="D7CP81"/>
<dbReference type="GO" id="GO:0005886">
    <property type="term" value="C:plasma membrane"/>
    <property type="evidence" value="ECO:0007669"/>
    <property type="project" value="UniProtKB-SubCell"/>
</dbReference>
<evidence type="ECO:0000313" key="8">
    <source>
        <dbReference type="Proteomes" id="UP000000378"/>
    </source>
</evidence>
<dbReference type="RefSeq" id="WP_013175918.1">
    <property type="nucleotide sequence ID" value="NC_014220.1"/>
</dbReference>
<keyword evidence="5" id="KW-0813">Transport</keyword>
<sequence length="225" mass="23890">MDTVIPFLATEKNEILEIVRLSLVVSGSATILGSLAGIPLGTWLGMRNFKGKQVFLRVIYTLMALPPVLAGLLIYILLSRSGPLGSLGLLFTPWAMISAQFVLVLPIVTGLTAAAIAGRERLIFETALSLGASRWQGNWAVVQEARTGIIAAVMTGFGRALAEVGAVMLVGGNIRHQTRVLTTAIMLETRQGNFDLAVALGLILLIVSFLVSSVALLKTDEFSSG</sequence>
<gene>
    <name evidence="7" type="ordered locus">Slip_1760</name>
</gene>
<dbReference type="SUPFAM" id="SSF161098">
    <property type="entry name" value="MetI-like"/>
    <property type="match status" value="1"/>
</dbReference>
<name>D7CP81_SYNLT</name>
<comment type="subcellular location">
    <subcellularLocation>
        <location evidence="5">Cell membrane</location>
        <topology evidence="5">Multi-pass membrane protein</topology>
    </subcellularLocation>
    <subcellularLocation>
        <location evidence="1">Membrane</location>
        <topology evidence="1">Multi-pass membrane protein</topology>
    </subcellularLocation>
</comment>
<dbReference type="Pfam" id="PF00528">
    <property type="entry name" value="BPD_transp_1"/>
    <property type="match status" value="1"/>
</dbReference>
<dbReference type="CDD" id="cd06261">
    <property type="entry name" value="TM_PBP2"/>
    <property type="match status" value="1"/>
</dbReference>
<dbReference type="HOGENOM" id="CLU_016047_14_2_9"/>
<dbReference type="InterPro" id="IPR035906">
    <property type="entry name" value="MetI-like_sf"/>
</dbReference>
<feature type="transmembrane region" description="Helical" evidence="5">
    <location>
        <begin position="196"/>
        <end position="217"/>
    </location>
</feature>
<dbReference type="InterPro" id="IPR049783">
    <property type="entry name" value="ABC_perm_TupB-like"/>
</dbReference>
<evidence type="ECO:0000256" key="5">
    <source>
        <dbReference type="RuleBase" id="RU363032"/>
    </source>
</evidence>
<feature type="transmembrane region" description="Helical" evidence="5">
    <location>
        <begin position="97"/>
        <end position="117"/>
    </location>
</feature>
<keyword evidence="2 5" id="KW-0812">Transmembrane</keyword>
<proteinExistence type="inferred from homology"/>
<protein>
    <submittedName>
        <fullName evidence="7">Binding-protein-dependent transport systems inner membrane component</fullName>
    </submittedName>
</protein>
<dbReference type="KEGG" id="slp:Slip_1760"/>
<feature type="domain" description="ABC transmembrane type-1" evidence="6">
    <location>
        <begin position="19"/>
        <end position="215"/>
    </location>
</feature>
<evidence type="ECO:0000313" key="7">
    <source>
        <dbReference type="EMBL" id="ADI02516.1"/>
    </source>
</evidence>
<keyword evidence="8" id="KW-1185">Reference proteome</keyword>
<keyword evidence="4 5" id="KW-0472">Membrane</keyword>
<evidence type="ECO:0000259" key="6">
    <source>
        <dbReference type="PROSITE" id="PS50928"/>
    </source>
</evidence>
<comment type="similarity">
    <text evidence="5">Belongs to the binding-protein-dependent transport system permease family.</text>
</comment>
<keyword evidence="3 5" id="KW-1133">Transmembrane helix</keyword>
<evidence type="ECO:0000256" key="4">
    <source>
        <dbReference type="ARBA" id="ARBA00023136"/>
    </source>
</evidence>